<organism evidence="13 14">
    <name type="scientific">Pelobates cultripes</name>
    <name type="common">Western spadefoot toad</name>
    <dbReference type="NCBI Taxonomy" id="61616"/>
    <lineage>
        <taxon>Eukaryota</taxon>
        <taxon>Metazoa</taxon>
        <taxon>Chordata</taxon>
        <taxon>Craniata</taxon>
        <taxon>Vertebrata</taxon>
        <taxon>Euteleostomi</taxon>
        <taxon>Amphibia</taxon>
        <taxon>Batrachia</taxon>
        <taxon>Anura</taxon>
        <taxon>Pelobatoidea</taxon>
        <taxon>Pelobatidae</taxon>
        <taxon>Pelobates</taxon>
    </lineage>
</organism>
<reference evidence="13" key="1">
    <citation type="submission" date="2022-03" db="EMBL/GenBank/DDBJ databases">
        <authorList>
            <person name="Alioto T."/>
            <person name="Alioto T."/>
            <person name="Gomez Garrido J."/>
        </authorList>
    </citation>
    <scope>NUCLEOTIDE SEQUENCE</scope>
</reference>
<feature type="domain" description="Ig-like" evidence="12">
    <location>
        <begin position="425"/>
        <end position="509"/>
    </location>
</feature>
<keyword evidence="6" id="KW-1015">Disulfide bond</keyword>
<feature type="domain" description="Ig-like" evidence="12">
    <location>
        <begin position="323"/>
        <end position="418"/>
    </location>
</feature>
<evidence type="ECO:0000313" key="14">
    <source>
        <dbReference type="Proteomes" id="UP001295444"/>
    </source>
</evidence>
<dbReference type="InterPro" id="IPR003598">
    <property type="entry name" value="Ig_sub2"/>
</dbReference>
<dbReference type="Proteomes" id="UP001295444">
    <property type="component" value="Chromosome 10"/>
</dbReference>
<feature type="domain" description="Ig-like" evidence="12">
    <location>
        <begin position="246"/>
        <end position="316"/>
    </location>
</feature>
<evidence type="ECO:0000256" key="5">
    <source>
        <dbReference type="ARBA" id="ARBA00023136"/>
    </source>
</evidence>
<accession>A0AAD1TAI1</accession>
<sequence length="610" mass="66414">MDLLLLLALLPGCLCSFSVEVPPVVEVEIGKNAIIHCKPTFSGSPKYTSEWFVLDENDDLRRITFFGDGRQVTDPDTEYSDRAKVKSDLTLEIKGVRLSDEKQFLCRVNAVNEGTKEAKAALKVYDSPETPELSLNLGILSVTESIASEIGTCISRNAYPAPTIEWYKNHQLLTPPTEKNPDLYMSSRTITESSGLLTVSSTLFLRPTKMDTDAVFSCKVVYPIPGGGVRRMESQEFNLTLHYYTENVKFEILSPLPIKEGDDLIFRCAGDGHPPPSYIISKLKDDNEMEIYSGVEGVLKVLNVSREYTGSYSCQAMDFDSPPEVVLTQELDLVVNYVDTPSLLPKEDTMVNLGADLQLTCRGDGTVTPQLRWKKDGAIVFEGSRYKIRNISYSQSGVYTCEAVSSNIPGLTKEKDITITVEGIPQLKPGTETFEVAAEGDTLSLTCSAVGHPLPEIMWNPPELKGAQSVSGMNVMSKVSVKVSSKLAKGVSCVAKNVHGSNERNFTLNIGNVIDTSSAPSQEQSSGGSSTAIIAVVVCVLLLLLVVALFYFLQKRGKLTCGGSEKKSLTQDPASAELAPELKSDKRPEQHGLIGSPGGSRSIEVSPLKK</sequence>
<keyword evidence="14" id="KW-1185">Reference proteome</keyword>
<dbReference type="GO" id="GO:0005055">
    <property type="term" value="F:laminin receptor activity"/>
    <property type="evidence" value="ECO:0007669"/>
    <property type="project" value="TreeGrafter"/>
</dbReference>
<feature type="region of interest" description="Disordered" evidence="9">
    <location>
        <begin position="563"/>
        <end position="610"/>
    </location>
</feature>
<dbReference type="InterPro" id="IPR007110">
    <property type="entry name" value="Ig-like_dom"/>
</dbReference>
<protein>
    <submittedName>
        <fullName evidence="13">Basal cell adhesion molecule</fullName>
    </submittedName>
</protein>
<feature type="non-terminal residue" evidence="13">
    <location>
        <position position="610"/>
    </location>
</feature>
<proteinExistence type="predicted"/>
<feature type="transmembrane region" description="Helical" evidence="10">
    <location>
        <begin position="532"/>
        <end position="553"/>
    </location>
</feature>
<evidence type="ECO:0000256" key="3">
    <source>
        <dbReference type="ARBA" id="ARBA00022737"/>
    </source>
</evidence>
<comment type="subcellular location">
    <subcellularLocation>
        <location evidence="1">Membrane</location>
        <topology evidence="1">Single-pass type I membrane protein</topology>
    </subcellularLocation>
</comment>
<dbReference type="PANTHER" id="PTHR11973">
    <property type="entry name" value="CELL SURFACE GLYCOPROTEIN MUC18-RELATED"/>
    <property type="match status" value="1"/>
</dbReference>
<feature type="compositionally biased region" description="Basic and acidic residues" evidence="9">
    <location>
        <begin position="580"/>
        <end position="590"/>
    </location>
</feature>
<dbReference type="SUPFAM" id="SSF48726">
    <property type="entry name" value="Immunoglobulin"/>
    <property type="match status" value="5"/>
</dbReference>
<dbReference type="AlphaFoldDB" id="A0AAD1TAI1"/>
<dbReference type="PANTHER" id="PTHR11973:SF17">
    <property type="entry name" value="BASAL CELL ADHESION MOLECULE"/>
    <property type="match status" value="1"/>
</dbReference>
<evidence type="ECO:0000256" key="7">
    <source>
        <dbReference type="ARBA" id="ARBA00023180"/>
    </source>
</evidence>
<dbReference type="GO" id="GO:0005886">
    <property type="term" value="C:plasma membrane"/>
    <property type="evidence" value="ECO:0007669"/>
    <property type="project" value="TreeGrafter"/>
</dbReference>
<dbReference type="SMART" id="SM00409">
    <property type="entry name" value="IG"/>
    <property type="match status" value="4"/>
</dbReference>
<dbReference type="Pfam" id="PF13895">
    <property type="entry name" value="Ig_2"/>
    <property type="match status" value="1"/>
</dbReference>
<evidence type="ECO:0000259" key="12">
    <source>
        <dbReference type="PROSITE" id="PS50835"/>
    </source>
</evidence>
<dbReference type="SMART" id="SM00408">
    <property type="entry name" value="IGc2"/>
    <property type="match status" value="5"/>
</dbReference>
<evidence type="ECO:0000256" key="9">
    <source>
        <dbReference type="SAM" id="MobiDB-lite"/>
    </source>
</evidence>
<keyword evidence="7" id="KW-0325">Glycoprotein</keyword>
<feature type="signal peptide" evidence="11">
    <location>
        <begin position="1"/>
        <end position="15"/>
    </location>
</feature>
<name>A0AAD1TAI1_PELCU</name>
<keyword evidence="3" id="KW-0677">Repeat</keyword>
<evidence type="ECO:0000313" key="13">
    <source>
        <dbReference type="EMBL" id="CAH2319015.1"/>
    </source>
</evidence>
<evidence type="ECO:0000256" key="8">
    <source>
        <dbReference type="ARBA" id="ARBA00023319"/>
    </source>
</evidence>
<dbReference type="PROSITE" id="PS50835">
    <property type="entry name" value="IG_LIKE"/>
    <property type="match status" value="5"/>
</dbReference>
<dbReference type="InterPro" id="IPR036179">
    <property type="entry name" value="Ig-like_dom_sf"/>
</dbReference>
<feature type="domain" description="Ig-like" evidence="12">
    <location>
        <begin position="11"/>
        <end position="123"/>
    </location>
</feature>
<keyword evidence="2 10" id="KW-0812">Transmembrane</keyword>
<keyword evidence="5 10" id="KW-0472">Membrane</keyword>
<dbReference type="Pfam" id="PF13927">
    <property type="entry name" value="Ig_3"/>
    <property type="match status" value="1"/>
</dbReference>
<evidence type="ECO:0000256" key="10">
    <source>
        <dbReference type="SAM" id="Phobius"/>
    </source>
</evidence>
<dbReference type="Pfam" id="PF07686">
    <property type="entry name" value="V-set"/>
    <property type="match status" value="1"/>
</dbReference>
<evidence type="ECO:0000256" key="2">
    <source>
        <dbReference type="ARBA" id="ARBA00022692"/>
    </source>
</evidence>
<dbReference type="EMBL" id="OW240921">
    <property type="protein sequence ID" value="CAH2319015.1"/>
    <property type="molecule type" value="Genomic_DNA"/>
</dbReference>
<evidence type="ECO:0000256" key="4">
    <source>
        <dbReference type="ARBA" id="ARBA00022989"/>
    </source>
</evidence>
<evidence type="ECO:0000256" key="6">
    <source>
        <dbReference type="ARBA" id="ARBA00023157"/>
    </source>
</evidence>
<keyword evidence="11" id="KW-0732">Signal</keyword>
<dbReference type="InterPro" id="IPR013162">
    <property type="entry name" value="CD80_C2-set"/>
</dbReference>
<dbReference type="Pfam" id="PF08205">
    <property type="entry name" value="C2-set_2"/>
    <property type="match status" value="1"/>
</dbReference>
<keyword evidence="4 10" id="KW-1133">Transmembrane helix</keyword>
<dbReference type="InterPro" id="IPR013106">
    <property type="entry name" value="Ig_V-set"/>
</dbReference>
<evidence type="ECO:0000256" key="1">
    <source>
        <dbReference type="ARBA" id="ARBA00004479"/>
    </source>
</evidence>
<dbReference type="Gene3D" id="2.60.40.10">
    <property type="entry name" value="Immunoglobulins"/>
    <property type="match status" value="5"/>
</dbReference>
<dbReference type="InterPro" id="IPR013783">
    <property type="entry name" value="Ig-like_fold"/>
</dbReference>
<gene>
    <name evidence="13" type="ORF">PECUL_23A025987</name>
</gene>
<dbReference type="InterPro" id="IPR051116">
    <property type="entry name" value="Surface_Rcpt/Adhesion_Mol"/>
</dbReference>
<evidence type="ECO:0000256" key="11">
    <source>
        <dbReference type="SAM" id="SignalP"/>
    </source>
</evidence>
<dbReference type="InterPro" id="IPR003599">
    <property type="entry name" value="Ig_sub"/>
</dbReference>
<keyword evidence="8" id="KW-0393">Immunoglobulin domain</keyword>
<feature type="domain" description="Ig-like" evidence="12">
    <location>
        <begin position="131"/>
        <end position="240"/>
    </location>
</feature>
<feature type="chain" id="PRO_5041999303" evidence="11">
    <location>
        <begin position="16"/>
        <end position="610"/>
    </location>
</feature>